<dbReference type="PANTHER" id="PTHR37314:SF4">
    <property type="entry name" value="UPF0700 TRANSMEMBRANE PROTEIN YOAK"/>
    <property type="match status" value="1"/>
</dbReference>
<dbReference type="Proteomes" id="UP000075816">
    <property type="component" value="Unassembled WGS sequence"/>
</dbReference>
<accession>A0A162ITL8</accession>
<dbReference type="RefSeq" id="WP_005958788.1">
    <property type="nucleotide sequence ID" value="NZ_CAXOUE010000038.1"/>
</dbReference>
<dbReference type="EMBL" id="LVEA01000031">
    <property type="protein sequence ID" value="KYL04437.1"/>
    <property type="molecule type" value="Genomic_DNA"/>
</dbReference>
<dbReference type="PANTHER" id="PTHR37314">
    <property type="entry name" value="SLR0142 PROTEIN"/>
    <property type="match status" value="1"/>
</dbReference>
<dbReference type="KEGG" id="fnf:BSQ88_01850"/>
<name>A0A162ITL8_9FUSO</name>
<reference evidence="1 2" key="1">
    <citation type="submission" date="2016-03" db="EMBL/GenBank/DDBJ databases">
        <title>Comparative genomics of human isolates of Fusobacterium necrophorum.</title>
        <authorList>
            <person name="Jensen A."/>
            <person name="Bank S."/>
            <person name="Andersen P.S."/>
            <person name="Kristensen L.H."/>
            <person name="Prag J."/>
        </authorList>
    </citation>
    <scope>NUCLEOTIDE SEQUENCE [LARGE SCALE GENOMIC DNA]</scope>
    <source>
        <strain evidence="1 2">LS_1264</strain>
    </source>
</reference>
<dbReference type="Pfam" id="PF06912">
    <property type="entry name" value="DUF1275"/>
    <property type="match status" value="1"/>
</dbReference>
<dbReference type="eggNOG" id="COG3619">
    <property type="taxonomic scope" value="Bacteria"/>
</dbReference>
<dbReference type="AlphaFoldDB" id="A0A162ITL8"/>
<protein>
    <submittedName>
        <fullName evidence="1">Uncharacterized protein</fullName>
    </submittedName>
</protein>
<organism evidence="1 2">
    <name type="scientific">Fusobacterium necrophorum subsp. funduliforme</name>
    <dbReference type="NCBI Taxonomy" id="143387"/>
    <lineage>
        <taxon>Bacteria</taxon>
        <taxon>Fusobacteriati</taxon>
        <taxon>Fusobacteriota</taxon>
        <taxon>Fusobacteriia</taxon>
        <taxon>Fusobacteriales</taxon>
        <taxon>Fusobacteriaceae</taxon>
        <taxon>Fusobacterium</taxon>
    </lineage>
</organism>
<evidence type="ECO:0000313" key="1">
    <source>
        <dbReference type="EMBL" id="KYL04437.1"/>
    </source>
</evidence>
<comment type="caution">
    <text evidence="1">The sequence shown here is derived from an EMBL/GenBank/DDBJ whole genome shotgun (WGS) entry which is preliminary data.</text>
</comment>
<evidence type="ECO:0000313" key="2">
    <source>
        <dbReference type="Proteomes" id="UP000075816"/>
    </source>
</evidence>
<gene>
    <name evidence="1" type="ORF">A2J07_03745</name>
</gene>
<dbReference type="InterPro" id="IPR010699">
    <property type="entry name" value="DUF1275"/>
</dbReference>
<sequence length="224" mass="25895">MKRFYKIYIFWIFLLTITGGFLNSVGILYLGEAISHYSGNVSKIAIEYRLHHYEHTLKILGLFVSFFLGCVLAGFFTKGKAFDLQKKYGCILIGMSLFLSLSYFFLIKLPFFPYFLPFCLGIQNGMFISYKGVIVRTTHISGNLTDAGVYLGKHLRGEKQDAWKMFFYIYNIFSFFLGNFWGAEEFIKRGESCLLIAATLYFIIGSFYFILRELHQQIKVNGLS</sequence>
<proteinExistence type="predicted"/>